<dbReference type="SUPFAM" id="SSF53822">
    <property type="entry name" value="Periplasmic binding protein-like I"/>
    <property type="match status" value="1"/>
</dbReference>
<reference evidence="7" key="1">
    <citation type="submission" date="2016-10" db="EMBL/GenBank/DDBJ databases">
        <authorList>
            <person name="Varghese N."/>
            <person name="Submissions S."/>
        </authorList>
    </citation>
    <scope>NUCLEOTIDE SEQUENCE [LARGE SCALE GENOMIC DNA]</scope>
    <source>
        <strain evidence="7">NLAE-zl-G277</strain>
    </source>
</reference>
<dbReference type="GO" id="GO:0030313">
    <property type="term" value="C:cell envelope"/>
    <property type="evidence" value="ECO:0007669"/>
    <property type="project" value="UniProtKB-SubCell"/>
</dbReference>
<dbReference type="InterPro" id="IPR025997">
    <property type="entry name" value="SBP_2_dom"/>
</dbReference>
<dbReference type="Proteomes" id="UP000198508">
    <property type="component" value="Unassembled WGS sequence"/>
</dbReference>
<dbReference type="Gene3D" id="3.40.50.2300">
    <property type="match status" value="2"/>
</dbReference>
<keyword evidence="3" id="KW-0732">Signal</keyword>
<comment type="similarity">
    <text evidence="2">Belongs to the bacterial solute-binding protein 2 family.</text>
</comment>
<dbReference type="RefSeq" id="WP_092362779.1">
    <property type="nucleotide sequence ID" value="NZ_CAKXUV010000008.1"/>
</dbReference>
<protein>
    <submittedName>
        <fullName evidence="6">Monosaccharide ABC transporter substrate-binding protein, CUT2 family</fullName>
    </submittedName>
</protein>
<feature type="domain" description="Periplasmic binding protein" evidence="5">
    <location>
        <begin position="55"/>
        <end position="311"/>
    </location>
</feature>
<keyword evidence="7" id="KW-1185">Reference proteome</keyword>
<keyword evidence="4" id="KW-0472">Membrane</keyword>
<evidence type="ECO:0000313" key="7">
    <source>
        <dbReference type="Proteomes" id="UP000198508"/>
    </source>
</evidence>
<gene>
    <name evidence="6" type="ORF">SAMN05216313_10846</name>
</gene>
<proteinExistence type="inferred from homology"/>
<organism evidence="6 7">
    <name type="scientific">Enterocloster lavalensis</name>
    <dbReference type="NCBI Taxonomy" id="460384"/>
    <lineage>
        <taxon>Bacteria</taxon>
        <taxon>Bacillati</taxon>
        <taxon>Bacillota</taxon>
        <taxon>Clostridia</taxon>
        <taxon>Lachnospirales</taxon>
        <taxon>Lachnospiraceae</taxon>
        <taxon>Enterocloster</taxon>
    </lineage>
</organism>
<dbReference type="EMBL" id="FOIM01000008">
    <property type="protein sequence ID" value="SET54195.1"/>
    <property type="molecule type" value="Genomic_DNA"/>
</dbReference>
<dbReference type="STRING" id="460384.SAMN05216313_10846"/>
<evidence type="ECO:0000256" key="2">
    <source>
        <dbReference type="ARBA" id="ARBA00007639"/>
    </source>
</evidence>
<evidence type="ECO:0000256" key="3">
    <source>
        <dbReference type="ARBA" id="ARBA00022729"/>
    </source>
</evidence>
<dbReference type="InterPro" id="IPR028082">
    <property type="entry name" value="Peripla_BP_I"/>
</dbReference>
<evidence type="ECO:0000259" key="5">
    <source>
        <dbReference type="Pfam" id="PF13407"/>
    </source>
</evidence>
<dbReference type="PANTHER" id="PTHR46847:SF1">
    <property type="entry name" value="D-ALLOSE-BINDING PERIPLASMIC PROTEIN-RELATED"/>
    <property type="match status" value="1"/>
</dbReference>
<dbReference type="GeneID" id="93278046"/>
<comment type="subcellular location">
    <subcellularLocation>
        <location evidence="1">Cell envelope</location>
    </subcellularLocation>
</comment>
<dbReference type="Pfam" id="PF13407">
    <property type="entry name" value="Peripla_BP_4"/>
    <property type="match status" value="1"/>
</dbReference>
<dbReference type="PANTHER" id="PTHR46847">
    <property type="entry name" value="D-ALLOSE-BINDING PERIPLASMIC PROTEIN-RELATED"/>
    <property type="match status" value="1"/>
</dbReference>
<keyword evidence="4" id="KW-0812">Transmembrane</keyword>
<evidence type="ECO:0000256" key="4">
    <source>
        <dbReference type="SAM" id="Phobius"/>
    </source>
</evidence>
<name>A0A1I0FAL0_9FIRM</name>
<feature type="transmembrane region" description="Helical" evidence="4">
    <location>
        <begin position="15"/>
        <end position="37"/>
    </location>
</feature>
<evidence type="ECO:0000313" key="6">
    <source>
        <dbReference type="EMBL" id="SET54195.1"/>
    </source>
</evidence>
<dbReference type="GO" id="GO:0030246">
    <property type="term" value="F:carbohydrate binding"/>
    <property type="evidence" value="ECO:0007669"/>
    <property type="project" value="UniProtKB-ARBA"/>
</dbReference>
<keyword evidence="4" id="KW-1133">Transmembrane helix</keyword>
<evidence type="ECO:0000256" key="1">
    <source>
        <dbReference type="ARBA" id="ARBA00004196"/>
    </source>
</evidence>
<accession>A0A1I0FAL0</accession>
<dbReference type="AlphaFoldDB" id="A0A1I0FAL0"/>
<sequence>METDPKKKPVLTKKLYAAAGILLGAAVAAMFAGYFLLLENQSAVEAAYSSYDYHIAIISDDTDNSFWKNVYQGAVAEGREYGAYVEQIDEGLVDRFSMEDAINVAIYEGVDGILLRPTDGKVSEEMIDKACSLGIPVITMQKDVQGSRRQGFVGINDYFLGQEFGKRVLKLADENTRLVTVLFPGARFNETSRNWFRQGLQNTVQQEQIRFDFRIIRDDKGLNNAEDVIHDIVEGMVEQPDMIICLDEVITQSTCQMIYDRGLSDRIKVIGSYVTDAILEGIEEGYIDSTITIDAEAMGRMSVEALMTYLKYHMVSYYTEVDTMLVDRSLAAEYRREVRDGETPVLEK</sequence>